<organism evidence="2 3">
    <name type="scientific">Rhodopirellula maiorica SM1</name>
    <dbReference type="NCBI Taxonomy" id="1265738"/>
    <lineage>
        <taxon>Bacteria</taxon>
        <taxon>Pseudomonadati</taxon>
        <taxon>Planctomycetota</taxon>
        <taxon>Planctomycetia</taxon>
        <taxon>Pirellulales</taxon>
        <taxon>Pirellulaceae</taxon>
        <taxon>Novipirellula</taxon>
    </lineage>
</organism>
<evidence type="ECO:0000313" key="2">
    <source>
        <dbReference type="EMBL" id="EMI20906.1"/>
    </source>
</evidence>
<evidence type="ECO:0000256" key="1">
    <source>
        <dbReference type="SAM" id="MobiDB-lite"/>
    </source>
</evidence>
<dbReference type="Proteomes" id="UP000011991">
    <property type="component" value="Unassembled WGS sequence"/>
</dbReference>
<protein>
    <submittedName>
        <fullName evidence="2">Signal peptide protein</fullName>
    </submittedName>
</protein>
<keyword evidence="3" id="KW-1185">Reference proteome</keyword>
<dbReference type="EMBL" id="ANOG01000305">
    <property type="protein sequence ID" value="EMI20906.1"/>
    <property type="molecule type" value="Genomic_DNA"/>
</dbReference>
<feature type="region of interest" description="Disordered" evidence="1">
    <location>
        <begin position="38"/>
        <end position="91"/>
    </location>
</feature>
<dbReference type="AlphaFoldDB" id="M5RNY4"/>
<feature type="compositionally biased region" description="Basic and acidic residues" evidence="1">
    <location>
        <begin position="75"/>
        <end position="84"/>
    </location>
</feature>
<feature type="compositionally biased region" description="Gly residues" evidence="1">
    <location>
        <begin position="42"/>
        <end position="56"/>
    </location>
</feature>
<proteinExistence type="predicted"/>
<reference evidence="2 3" key="1">
    <citation type="journal article" date="2013" name="Mar. Genomics">
        <title>Expression of sulfatases in Rhodopirellula baltica and the diversity of sulfatases in the genus Rhodopirellula.</title>
        <authorList>
            <person name="Wegner C.E."/>
            <person name="Richter-Heitmann T."/>
            <person name="Klindworth A."/>
            <person name="Klockow C."/>
            <person name="Richter M."/>
            <person name="Achstetter T."/>
            <person name="Glockner F.O."/>
            <person name="Harder J."/>
        </authorList>
    </citation>
    <scope>NUCLEOTIDE SEQUENCE [LARGE SCALE GENOMIC DNA]</scope>
    <source>
        <strain evidence="2 3">SM1</strain>
    </source>
</reference>
<feature type="non-terminal residue" evidence="2">
    <location>
        <position position="251"/>
    </location>
</feature>
<gene>
    <name evidence="2" type="ORF">RMSM_02167</name>
</gene>
<comment type="caution">
    <text evidence="2">The sequence shown here is derived from an EMBL/GenBank/DDBJ whole genome shotgun (WGS) entry which is preliminary data.</text>
</comment>
<feature type="non-terminal residue" evidence="2">
    <location>
        <position position="1"/>
    </location>
</feature>
<name>M5RNY4_9BACT</name>
<evidence type="ECO:0000313" key="3">
    <source>
        <dbReference type="Proteomes" id="UP000011991"/>
    </source>
</evidence>
<accession>M5RNY4</accession>
<sequence>FTTLAGLITGSAILGLLMVSGSAGQPNDQPETITLPSHVAQFGGGMGGMGGMGGSGAMVTTEPQDQPKRKPLSKKAADEKEDSKGFTQGTRMMWAEQTVVPDPVGDVAEDALGAMDQSFDFDLATTLNELPSQLESIIGVPVIIDDRGVAFAELKESETQIKLDASGLPLRTALRKMLRPHGLRATVENDGIVITADTTSLVHKGIGGSRWINIDEAAAKKIAEALHSPVQANFFDAPLEEALETLSMETN</sequence>